<protein>
    <submittedName>
        <fullName evidence="1">Uncharacterized protein</fullName>
    </submittedName>
</protein>
<evidence type="ECO:0000313" key="2">
    <source>
        <dbReference type="Proteomes" id="UP000653411"/>
    </source>
</evidence>
<proteinExistence type="predicted"/>
<reference evidence="1" key="1">
    <citation type="journal article" date="2014" name="Int. J. Syst. Evol. Microbiol.">
        <title>Complete genome sequence of Corynebacterium casei LMG S-19264T (=DSM 44701T), isolated from a smear-ripened cheese.</title>
        <authorList>
            <consortium name="US DOE Joint Genome Institute (JGI-PGF)"/>
            <person name="Walter F."/>
            <person name="Albersmeier A."/>
            <person name="Kalinowski J."/>
            <person name="Ruckert C."/>
        </authorList>
    </citation>
    <scope>NUCLEOTIDE SEQUENCE</scope>
    <source>
        <strain evidence="1">CGMCC 4.7110</strain>
    </source>
</reference>
<evidence type="ECO:0000313" key="1">
    <source>
        <dbReference type="EMBL" id="GGM98643.1"/>
    </source>
</evidence>
<gene>
    <name evidence="1" type="ORF">GCM10011578_019640</name>
</gene>
<name>A0A918CPW4_9ACTN</name>
<sequence length="89" mass="9750">MVLWTARAPKPIRVYFVCRLPATWLVARSQSFGRSGSGWVTLCDMDGSAVSADLRVRPLPRGDGSVAWALFDGTATGAVFWVRAGQVWH</sequence>
<accession>A0A918CPW4</accession>
<dbReference type="Proteomes" id="UP000653411">
    <property type="component" value="Unassembled WGS sequence"/>
</dbReference>
<organism evidence="1 2">
    <name type="scientific">Streptomyces fuscichromogenes</name>
    <dbReference type="NCBI Taxonomy" id="1324013"/>
    <lineage>
        <taxon>Bacteria</taxon>
        <taxon>Bacillati</taxon>
        <taxon>Actinomycetota</taxon>
        <taxon>Actinomycetes</taxon>
        <taxon>Kitasatosporales</taxon>
        <taxon>Streptomycetaceae</taxon>
        <taxon>Streptomyces</taxon>
    </lineage>
</organism>
<dbReference type="AlphaFoldDB" id="A0A918CPW4"/>
<keyword evidence="2" id="KW-1185">Reference proteome</keyword>
<comment type="caution">
    <text evidence="1">The sequence shown here is derived from an EMBL/GenBank/DDBJ whole genome shotgun (WGS) entry which is preliminary data.</text>
</comment>
<dbReference type="EMBL" id="BMML01000003">
    <property type="protein sequence ID" value="GGM98643.1"/>
    <property type="molecule type" value="Genomic_DNA"/>
</dbReference>
<reference evidence="1" key="2">
    <citation type="submission" date="2020-09" db="EMBL/GenBank/DDBJ databases">
        <authorList>
            <person name="Sun Q."/>
            <person name="Zhou Y."/>
        </authorList>
    </citation>
    <scope>NUCLEOTIDE SEQUENCE</scope>
    <source>
        <strain evidence="1">CGMCC 4.7110</strain>
    </source>
</reference>